<sequence length="107" mass="11947">KSVVARKLVSSSSYIGISKVVHHSVQNSMTIFHILHNALVRNPDVGASRRVYVKGIRIHVDVSRNVSIAAMLNNQVFVTNGMTLRMRIALWSQPKFKQVGKDPVARI</sequence>
<gene>
    <name evidence="1" type="ORF">AMORRO_LOCUS13243</name>
</gene>
<comment type="caution">
    <text evidence="1">The sequence shown here is derived from an EMBL/GenBank/DDBJ whole genome shotgun (WGS) entry which is preliminary data.</text>
</comment>
<feature type="non-terminal residue" evidence="1">
    <location>
        <position position="107"/>
    </location>
</feature>
<name>A0A9N9I413_9GLOM</name>
<dbReference type="EMBL" id="CAJVPV010022010">
    <property type="protein sequence ID" value="CAG8719535.1"/>
    <property type="molecule type" value="Genomic_DNA"/>
</dbReference>
<reference evidence="1" key="1">
    <citation type="submission" date="2021-06" db="EMBL/GenBank/DDBJ databases">
        <authorList>
            <person name="Kallberg Y."/>
            <person name="Tangrot J."/>
            <person name="Rosling A."/>
        </authorList>
    </citation>
    <scope>NUCLEOTIDE SEQUENCE</scope>
    <source>
        <strain evidence="1">CL551</strain>
    </source>
</reference>
<organism evidence="1 2">
    <name type="scientific">Acaulospora morrowiae</name>
    <dbReference type="NCBI Taxonomy" id="94023"/>
    <lineage>
        <taxon>Eukaryota</taxon>
        <taxon>Fungi</taxon>
        <taxon>Fungi incertae sedis</taxon>
        <taxon>Mucoromycota</taxon>
        <taxon>Glomeromycotina</taxon>
        <taxon>Glomeromycetes</taxon>
        <taxon>Diversisporales</taxon>
        <taxon>Acaulosporaceae</taxon>
        <taxon>Acaulospora</taxon>
    </lineage>
</organism>
<keyword evidence="2" id="KW-1185">Reference proteome</keyword>
<feature type="non-terminal residue" evidence="1">
    <location>
        <position position="1"/>
    </location>
</feature>
<proteinExistence type="predicted"/>
<dbReference type="Proteomes" id="UP000789342">
    <property type="component" value="Unassembled WGS sequence"/>
</dbReference>
<dbReference type="AlphaFoldDB" id="A0A9N9I413"/>
<evidence type="ECO:0000313" key="1">
    <source>
        <dbReference type="EMBL" id="CAG8719535.1"/>
    </source>
</evidence>
<accession>A0A9N9I413</accession>
<evidence type="ECO:0000313" key="2">
    <source>
        <dbReference type="Proteomes" id="UP000789342"/>
    </source>
</evidence>
<protein>
    <submittedName>
        <fullName evidence="1">2084_t:CDS:1</fullName>
    </submittedName>
</protein>